<sequence>MLISAIMSRFAVIVVTLVVALYFAEVSSGRDLGVRRAYNLIDGAFSGGFAGGYGAATGVGRSVGGGASGLANGVAGSMSRIGN</sequence>
<name>A0A316G853_9RHOB</name>
<reference evidence="1 2" key="1">
    <citation type="submission" date="2018-05" db="EMBL/GenBank/DDBJ databases">
        <title>Genomic Encyclopedia of Type Strains, Phase IV (KMG-IV): sequencing the most valuable type-strain genomes for metagenomic binning, comparative biology and taxonomic classification.</title>
        <authorList>
            <person name="Goeker M."/>
        </authorList>
    </citation>
    <scope>NUCLEOTIDE SEQUENCE [LARGE SCALE GENOMIC DNA]</scope>
    <source>
        <strain evidence="1 2">DSM 103371</strain>
    </source>
</reference>
<evidence type="ECO:0000313" key="2">
    <source>
        <dbReference type="Proteomes" id="UP000245390"/>
    </source>
</evidence>
<accession>A0A316G853</accession>
<evidence type="ECO:0000313" key="1">
    <source>
        <dbReference type="EMBL" id="PWK56156.1"/>
    </source>
</evidence>
<dbReference type="EMBL" id="QGGV01000005">
    <property type="protein sequence ID" value="PWK56156.1"/>
    <property type="molecule type" value="Genomic_DNA"/>
</dbReference>
<gene>
    <name evidence="1" type="ORF">C8D95_105223</name>
</gene>
<organism evidence="1 2">
    <name type="scientific">Silicimonas algicola</name>
    <dbReference type="NCBI Taxonomy" id="1826607"/>
    <lineage>
        <taxon>Bacteria</taxon>
        <taxon>Pseudomonadati</taxon>
        <taxon>Pseudomonadota</taxon>
        <taxon>Alphaproteobacteria</taxon>
        <taxon>Rhodobacterales</taxon>
        <taxon>Paracoccaceae</taxon>
    </lineage>
</organism>
<comment type="caution">
    <text evidence="1">The sequence shown here is derived from an EMBL/GenBank/DDBJ whole genome shotgun (WGS) entry which is preliminary data.</text>
</comment>
<proteinExistence type="predicted"/>
<dbReference type="Proteomes" id="UP000245390">
    <property type="component" value="Unassembled WGS sequence"/>
</dbReference>
<protein>
    <submittedName>
        <fullName evidence="1">Uncharacterized protein</fullName>
    </submittedName>
</protein>
<dbReference type="AlphaFoldDB" id="A0A316G853"/>
<keyword evidence="2" id="KW-1185">Reference proteome</keyword>